<keyword evidence="1" id="KW-0732">Signal</keyword>
<dbReference type="InterPro" id="IPR036396">
    <property type="entry name" value="Cyt_P450_sf"/>
</dbReference>
<reference evidence="2" key="1">
    <citation type="submission" date="2020-06" db="EMBL/GenBank/DDBJ databases">
        <authorList>
            <person name="Li T."/>
            <person name="Hu X."/>
            <person name="Zhang T."/>
            <person name="Song X."/>
            <person name="Zhang H."/>
            <person name="Dai N."/>
            <person name="Sheng W."/>
            <person name="Hou X."/>
            <person name="Wei L."/>
        </authorList>
    </citation>
    <scope>NUCLEOTIDE SEQUENCE</scope>
    <source>
        <strain evidence="2">G02</strain>
        <tissue evidence="2">Leaf</tissue>
    </source>
</reference>
<organism evidence="2">
    <name type="scientific">Sesamum radiatum</name>
    <name type="common">Black benniseed</name>
    <dbReference type="NCBI Taxonomy" id="300843"/>
    <lineage>
        <taxon>Eukaryota</taxon>
        <taxon>Viridiplantae</taxon>
        <taxon>Streptophyta</taxon>
        <taxon>Embryophyta</taxon>
        <taxon>Tracheophyta</taxon>
        <taxon>Spermatophyta</taxon>
        <taxon>Magnoliopsida</taxon>
        <taxon>eudicotyledons</taxon>
        <taxon>Gunneridae</taxon>
        <taxon>Pentapetalae</taxon>
        <taxon>asterids</taxon>
        <taxon>lamiids</taxon>
        <taxon>Lamiales</taxon>
        <taxon>Pedaliaceae</taxon>
        <taxon>Sesamum</taxon>
    </lineage>
</organism>
<dbReference type="PANTHER" id="PTHR24299:SF59">
    <property type="entry name" value="CYTOCHROME P450 SUPERFAMILY PROTEIN"/>
    <property type="match status" value="1"/>
</dbReference>
<evidence type="ECO:0000256" key="1">
    <source>
        <dbReference type="SAM" id="SignalP"/>
    </source>
</evidence>
<feature type="signal peptide" evidence="1">
    <location>
        <begin position="1"/>
        <end position="19"/>
    </location>
</feature>
<dbReference type="PANTHER" id="PTHR24299">
    <property type="entry name" value="CYTOCHROME P450 FAMILY 1"/>
    <property type="match status" value="1"/>
</dbReference>
<dbReference type="AlphaFoldDB" id="A0AAW2VA98"/>
<evidence type="ECO:0000313" key="2">
    <source>
        <dbReference type="EMBL" id="KAL0425894.1"/>
    </source>
</evidence>
<sequence length="124" mass="13728">MDLLLTLFLLLSFAAWLWLLRVLKPNPGPRKSANLPPGPNPLPIIGNILELGGKPHQSLAKLSNIYGPLMRLKLGSMTTVVVSSPEMAKIVLQKYDQLFSSRTQVDAARVLDHPQALRRLGARR</sequence>
<dbReference type="InterPro" id="IPR001128">
    <property type="entry name" value="Cyt_P450"/>
</dbReference>
<accession>A0AAW2VA98</accession>
<proteinExistence type="predicted"/>
<gene>
    <name evidence="2" type="ORF">Sradi_1124200</name>
</gene>
<dbReference type="Gene3D" id="1.10.630.10">
    <property type="entry name" value="Cytochrome P450"/>
    <property type="match status" value="1"/>
</dbReference>
<reference evidence="2" key="2">
    <citation type="journal article" date="2024" name="Plant">
        <title>Genomic evolution and insights into agronomic trait innovations of Sesamum species.</title>
        <authorList>
            <person name="Miao H."/>
            <person name="Wang L."/>
            <person name="Qu L."/>
            <person name="Liu H."/>
            <person name="Sun Y."/>
            <person name="Le M."/>
            <person name="Wang Q."/>
            <person name="Wei S."/>
            <person name="Zheng Y."/>
            <person name="Lin W."/>
            <person name="Duan Y."/>
            <person name="Cao H."/>
            <person name="Xiong S."/>
            <person name="Wang X."/>
            <person name="Wei L."/>
            <person name="Li C."/>
            <person name="Ma Q."/>
            <person name="Ju M."/>
            <person name="Zhao R."/>
            <person name="Li G."/>
            <person name="Mu C."/>
            <person name="Tian Q."/>
            <person name="Mei H."/>
            <person name="Zhang T."/>
            <person name="Gao T."/>
            <person name="Zhang H."/>
        </authorList>
    </citation>
    <scope>NUCLEOTIDE SEQUENCE</scope>
    <source>
        <strain evidence="2">G02</strain>
    </source>
</reference>
<feature type="chain" id="PRO_5043946444" evidence="1">
    <location>
        <begin position="20"/>
        <end position="124"/>
    </location>
</feature>
<dbReference type="GO" id="GO:0016705">
    <property type="term" value="F:oxidoreductase activity, acting on paired donors, with incorporation or reduction of molecular oxygen"/>
    <property type="evidence" value="ECO:0007669"/>
    <property type="project" value="InterPro"/>
</dbReference>
<dbReference type="EMBL" id="JACGWJ010000004">
    <property type="protein sequence ID" value="KAL0425894.1"/>
    <property type="molecule type" value="Genomic_DNA"/>
</dbReference>
<dbReference type="GO" id="GO:0004497">
    <property type="term" value="F:monooxygenase activity"/>
    <property type="evidence" value="ECO:0007669"/>
    <property type="project" value="InterPro"/>
</dbReference>
<dbReference type="Pfam" id="PF00067">
    <property type="entry name" value="p450"/>
    <property type="match status" value="1"/>
</dbReference>
<dbReference type="SUPFAM" id="SSF48264">
    <property type="entry name" value="Cytochrome P450"/>
    <property type="match status" value="1"/>
</dbReference>
<dbReference type="GO" id="GO:0005506">
    <property type="term" value="F:iron ion binding"/>
    <property type="evidence" value="ECO:0007669"/>
    <property type="project" value="InterPro"/>
</dbReference>
<name>A0AAW2VA98_SESRA</name>
<dbReference type="GO" id="GO:0020037">
    <property type="term" value="F:heme binding"/>
    <property type="evidence" value="ECO:0007669"/>
    <property type="project" value="InterPro"/>
</dbReference>
<comment type="caution">
    <text evidence="2">The sequence shown here is derived from an EMBL/GenBank/DDBJ whole genome shotgun (WGS) entry which is preliminary data.</text>
</comment>
<protein>
    <submittedName>
        <fullName evidence="2">Labd-13Z-ene-9,15,16-triol synthase, chloroplastic</fullName>
    </submittedName>
</protein>